<dbReference type="Proteomes" id="UP000215127">
    <property type="component" value="Chromosome 2"/>
</dbReference>
<gene>
    <name evidence="1" type="ORF">ZT3D7_G2459</name>
</gene>
<accession>A0A1X7RIT4</accession>
<dbReference type="AlphaFoldDB" id="A0A1X7RIT4"/>
<sequence length="81" mass="9418">MRSRQVTSIQLVPLAVKRAPYLHSTLCSSKTFTKTYSAQSGSVLFSREVIPRHHVRKPSVYSGWTRSKRQEHRTRCLRCRS</sequence>
<evidence type="ECO:0000313" key="2">
    <source>
        <dbReference type="Proteomes" id="UP000215127"/>
    </source>
</evidence>
<reference evidence="1 2" key="1">
    <citation type="submission" date="2016-06" db="EMBL/GenBank/DDBJ databases">
        <authorList>
            <person name="Kjaerup R.B."/>
            <person name="Dalgaard T.S."/>
            <person name="Juul-Madsen H.R."/>
        </authorList>
    </citation>
    <scope>NUCLEOTIDE SEQUENCE [LARGE SCALE GENOMIC DNA]</scope>
</reference>
<name>A0A1X7RIT4_ZYMT9</name>
<evidence type="ECO:0000313" key="1">
    <source>
        <dbReference type="EMBL" id="SMQ47312.1"/>
    </source>
</evidence>
<organism evidence="1 2">
    <name type="scientific">Zymoseptoria tritici (strain ST99CH_3D7)</name>
    <dbReference type="NCBI Taxonomy" id="1276538"/>
    <lineage>
        <taxon>Eukaryota</taxon>
        <taxon>Fungi</taxon>
        <taxon>Dikarya</taxon>
        <taxon>Ascomycota</taxon>
        <taxon>Pezizomycotina</taxon>
        <taxon>Dothideomycetes</taxon>
        <taxon>Dothideomycetidae</taxon>
        <taxon>Mycosphaerellales</taxon>
        <taxon>Mycosphaerellaceae</taxon>
        <taxon>Zymoseptoria</taxon>
    </lineage>
</organism>
<keyword evidence="2" id="KW-1185">Reference proteome</keyword>
<proteinExistence type="predicted"/>
<dbReference type="EMBL" id="LT853693">
    <property type="protein sequence ID" value="SMQ47312.1"/>
    <property type="molecule type" value="Genomic_DNA"/>
</dbReference>
<protein>
    <submittedName>
        <fullName evidence="1">Uncharacterized protein</fullName>
    </submittedName>
</protein>